<keyword evidence="2" id="KW-1185">Reference proteome</keyword>
<accession>A0A3P8II09</accession>
<sequence length="131" mass="14706">MPHTWCSFRDDAAVQYVLGAVESLFTEAGVSRDFPVVDARVLPSLEAPEEETPQPGPSITGPVREVREVLPNMDIDLIQVSSPVLFPNEVSYSPLVDTNHFSSFIRRKSKREEIFFRYIASGIYPHSSISH</sequence>
<proteinExistence type="predicted"/>
<name>A0A3P8II09_9TREM</name>
<evidence type="ECO:0000313" key="2">
    <source>
        <dbReference type="Proteomes" id="UP000272942"/>
    </source>
</evidence>
<protein>
    <submittedName>
        <fullName evidence="1">Uncharacterized protein</fullName>
    </submittedName>
</protein>
<reference evidence="1 2" key="1">
    <citation type="submission" date="2018-11" db="EMBL/GenBank/DDBJ databases">
        <authorList>
            <consortium name="Pathogen Informatics"/>
        </authorList>
    </citation>
    <scope>NUCLEOTIDE SEQUENCE [LARGE SCALE GENOMIC DNA]</scope>
    <source>
        <strain evidence="1 2">Egypt</strain>
    </source>
</reference>
<evidence type="ECO:0000313" key="1">
    <source>
        <dbReference type="EMBL" id="VDP95618.1"/>
    </source>
</evidence>
<organism evidence="1 2">
    <name type="scientific">Echinostoma caproni</name>
    <dbReference type="NCBI Taxonomy" id="27848"/>
    <lineage>
        <taxon>Eukaryota</taxon>
        <taxon>Metazoa</taxon>
        <taxon>Spiralia</taxon>
        <taxon>Lophotrochozoa</taxon>
        <taxon>Platyhelminthes</taxon>
        <taxon>Trematoda</taxon>
        <taxon>Digenea</taxon>
        <taxon>Plagiorchiida</taxon>
        <taxon>Echinostomata</taxon>
        <taxon>Echinostomatoidea</taxon>
        <taxon>Echinostomatidae</taxon>
        <taxon>Echinostoma</taxon>
    </lineage>
</organism>
<dbReference type="Proteomes" id="UP000272942">
    <property type="component" value="Unassembled WGS sequence"/>
</dbReference>
<dbReference type="AlphaFoldDB" id="A0A3P8II09"/>
<gene>
    <name evidence="1" type="ORF">ECPE_LOCUS18129</name>
</gene>
<dbReference type="EMBL" id="UZAN01074848">
    <property type="protein sequence ID" value="VDP95618.1"/>
    <property type="molecule type" value="Genomic_DNA"/>
</dbReference>